<evidence type="ECO:0000256" key="3">
    <source>
        <dbReference type="ARBA" id="ARBA00022692"/>
    </source>
</evidence>
<feature type="transmembrane region" description="Helical" evidence="6">
    <location>
        <begin position="323"/>
        <end position="344"/>
    </location>
</feature>
<protein>
    <submittedName>
        <fullName evidence="7">Polysaccharide biosynthesis protein</fullName>
    </submittedName>
</protein>
<keyword evidence="3 6" id="KW-0812">Transmembrane</keyword>
<feature type="transmembrane region" description="Helical" evidence="6">
    <location>
        <begin position="204"/>
        <end position="223"/>
    </location>
</feature>
<dbReference type="EMBL" id="JGYD01000011">
    <property type="protein sequence ID" value="KSV18347.1"/>
    <property type="molecule type" value="Genomic_DNA"/>
</dbReference>
<keyword evidence="5 6" id="KW-0472">Membrane</keyword>
<keyword evidence="4 6" id="KW-1133">Transmembrane helix</keyword>
<dbReference type="OrthoDB" id="30633at2"/>
<dbReference type="PANTHER" id="PTHR30250:SF11">
    <property type="entry name" value="O-ANTIGEN TRANSPORTER-RELATED"/>
    <property type="match status" value="1"/>
</dbReference>
<feature type="transmembrane region" description="Helical" evidence="6">
    <location>
        <begin position="253"/>
        <end position="273"/>
    </location>
</feature>
<dbReference type="InterPro" id="IPR002797">
    <property type="entry name" value="Polysacc_synth"/>
</dbReference>
<feature type="transmembrane region" description="Helical" evidence="6">
    <location>
        <begin position="350"/>
        <end position="374"/>
    </location>
</feature>
<dbReference type="GO" id="GO:0005886">
    <property type="term" value="C:plasma membrane"/>
    <property type="evidence" value="ECO:0007669"/>
    <property type="project" value="UniProtKB-SubCell"/>
</dbReference>
<dbReference type="Proteomes" id="UP000053577">
    <property type="component" value="Unassembled WGS sequence"/>
</dbReference>
<feature type="transmembrane region" description="Helical" evidence="6">
    <location>
        <begin position="175"/>
        <end position="198"/>
    </location>
</feature>
<reference evidence="7 8" key="1">
    <citation type="journal article" date="2015" name="Sci. Rep.">
        <title>A comparative genomics and reductive dehalogenase gene transcription study of two chloroethene-respiring bacteria, Dehalococcoides mccartyi strains MB and 11a.</title>
        <authorList>
            <person name="Low A."/>
            <person name="Shen Z."/>
            <person name="Cheng D."/>
            <person name="Rogers M.J."/>
            <person name="Lee P.K."/>
            <person name="He J."/>
        </authorList>
    </citation>
    <scope>NUCLEOTIDE SEQUENCE [LARGE SCALE GENOMIC DNA]</scope>
    <source>
        <strain evidence="7 8">MB</strain>
    </source>
</reference>
<dbReference type="InterPro" id="IPR050833">
    <property type="entry name" value="Poly_Biosynth_Transport"/>
</dbReference>
<evidence type="ECO:0000313" key="7">
    <source>
        <dbReference type="EMBL" id="KSV18347.1"/>
    </source>
</evidence>
<name>A0A0V8M3J5_9CHLR</name>
<feature type="transmembrane region" description="Helical" evidence="6">
    <location>
        <begin position="70"/>
        <end position="94"/>
    </location>
</feature>
<organism evidence="7 8">
    <name type="scientific">Dehalococcoides mccartyi</name>
    <dbReference type="NCBI Taxonomy" id="61435"/>
    <lineage>
        <taxon>Bacteria</taxon>
        <taxon>Bacillati</taxon>
        <taxon>Chloroflexota</taxon>
        <taxon>Dehalococcoidia</taxon>
        <taxon>Dehalococcoidales</taxon>
        <taxon>Dehalococcoidaceae</taxon>
        <taxon>Dehalococcoides</taxon>
    </lineage>
</organism>
<feature type="transmembrane region" description="Helical" evidence="6">
    <location>
        <begin position="415"/>
        <end position="435"/>
    </location>
</feature>
<comment type="caution">
    <text evidence="7">The sequence shown here is derived from an EMBL/GenBank/DDBJ whole genome shotgun (WGS) entry which is preliminary data.</text>
</comment>
<accession>A0A0V8M3J5</accession>
<evidence type="ECO:0000256" key="5">
    <source>
        <dbReference type="ARBA" id="ARBA00023136"/>
    </source>
</evidence>
<feature type="transmembrane region" description="Helical" evidence="6">
    <location>
        <begin position="386"/>
        <end position="409"/>
    </location>
</feature>
<evidence type="ECO:0000256" key="6">
    <source>
        <dbReference type="SAM" id="Phobius"/>
    </source>
</evidence>
<comment type="subcellular location">
    <subcellularLocation>
        <location evidence="1">Cell membrane</location>
        <topology evidence="1">Multi-pass membrane protein</topology>
    </subcellularLocation>
</comment>
<feature type="transmembrane region" description="Helical" evidence="6">
    <location>
        <begin position="106"/>
        <end position="132"/>
    </location>
</feature>
<keyword evidence="2" id="KW-1003">Cell membrane</keyword>
<feature type="transmembrane region" description="Helical" evidence="6">
    <location>
        <begin position="34"/>
        <end position="58"/>
    </location>
</feature>
<evidence type="ECO:0000256" key="2">
    <source>
        <dbReference type="ARBA" id="ARBA00022475"/>
    </source>
</evidence>
<gene>
    <name evidence="7" type="ORF">DA01_02685</name>
</gene>
<evidence type="ECO:0000313" key="8">
    <source>
        <dbReference type="Proteomes" id="UP000053577"/>
    </source>
</evidence>
<dbReference type="PANTHER" id="PTHR30250">
    <property type="entry name" value="PST FAMILY PREDICTED COLANIC ACID TRANSPORTER"/>
    <property type="match status" value="1"/>
</dbReference>
<dbReference type="AlphaFoldDB" id="A0A0V8M3J5"/>
<evidence type="ECO:0000256" key="1">
    <source>
        <dbReference type="ARBA" id="ARBA00004651"/>
    </source>
</evidence>
<proteinExistence type="predicted"/>
<sequence length="443" mass="47043">MAHMFNKTHPDAAADTRPANLQPYRFFDKIRSPLYINAIFLMIAGGAGAALSFVFWILAARFFSPAAVGLAGAAISAMSLLGTISHLGLGFGIIRFLPQKAYPTKSIINSSISLTFIVSILAGVIFLLGLGLWSPELVFLRQNLLLAVAFTAFTAATALNSIADDSLIAQRHSGYSTLRVVTASGLRLILVVILASLFPENGIILAWGVALIAALLVAIFGFIPRVSEGFRPGFELCTPYIKSSFGFSLGNNLSQFLGSAPALLLPLLVLGILGAESNAYFYIGWSTAAALTTIPASVSTSLFSEGSHDENGLSTHIKKSLKLSLGLILPLVIIFFLLADKILLFFGQEYALSSAGLLRIMIIGLLPQTLNVIYMGSLKVKKRLKGLIALNCLIAGLSLILSFGLIPSMGINGAGLAWVIAQSVCAVYVSSRLFAKRSAQLNG</sequence>
<feature type="transmembrane region" description="Helical" evidence="6">
    <location>
        <begin position="144"/>
        <end position="163"/>
    </location>
</feature>
<evidence type="ECO:0000256" key="4">
    <source>
        <dbReference type="ARBA" id="ARBA00022989"/>
    </source>
</evidence>
<dbReference type="PATRIC" id="fig|61435.5.peg.540"/>
<dbReference type="Pfam" id="PF01943">
    <property type="entry name" value="Polysacc_synt"/>
    <property type="match status" value="1"/>
</dbReference>
<feature type="transmembrane region" description="Helical" evidence="6">
    <location>
        <begin position="279"/>
        <end position="303"/>
    </location>
</feature>